<sequence>MGMPLSKEIAEATPITCPMPADVGIILPALCPSKSLEKHLPAIFRLSKSLLMSVPKGIS</sequence>
<gene>
    <name evidence="1" type="ORF">XD94_1318</name>
</gene>
<dbReference type="AlphaFoldDB" id="A0A124FY11"/>
<dbReference type="EMBL" id="LGGP01000245">
    <property type="protein sequence ID" value="KUK79705.1"/>
    <property type="molecule type" value="Genomic_DNA"/>
</dbReference>
<dbReference type="PATRIC" id="fig|1184387.3.peg.1777"/>
<dbReference type="Proteomes" id="UP000054092">
    <property type="component" value="Unassembled WGS sequence"/>
</dbReference>
<evidence type="ECO:0000313" key="2">
    <source>
        <dbReference type="Proteomes" id="UP000054092"/>
    </source>
</evidence>
<evidence type="ECO:0000313" key="1">
    <source>
        <dbReference type="EMBL" id="KUK79705.1"/>
    </source>
</evidence>
<comment type="caution">
    <text evidence="1">The sequence shown here is derived from an EMBL/GenBank/DDBJ whole genome shotgun (WGS) entry which is preliminary data.</text>
</comment>
<reference evidence="2" key="1">
    <citation type="journal article" date="2015" name="MBio">
        <title>Genome-Resolved Metagenomic Analysis Reveals Roles for Candidate Phyla and Other Microbial Community Members in Biogeochemical Transformations in Oil Reservoirs.</title>
        <authorList>
            <person name="Hu P."/>
            <person name="Tom L."/>
            <person name="Singh A."/>
            <person name="Thomas B.C."/>
            <person name="Baker B.J."/>
            <person name="Piceno Y.M."/>
            <person name="Andersen G.L."/>
            <person name="Banfield J.F."/>
        </authorList>
    </citation>
    <scope>NUCLEOTIDE SEQUENCE [LARGE SCALE GENOMIC DNA]</scope>
</reference>
<accession>A0A124FY11</accession>
<proteinExistence type="predicted"/>
<name>A0A124FY11_9BACT</name>
<organism evidence="1 2">
    <name type="scientific">Mesotoga prima</name>
    <dbReference type="NCBI Taxonomy" id="1184387"/>
    <lineage>
        <taxon>Bacteria</taxon>
        <taxon>Thermotogati</taxon>
        <taxon>Thermotogota</taxon>
        <taxon>Thermotogae</taxon>
        <taxon>Kosmotogales</taxon>
        <taxon>Kosmotogaceae</taxon>
        <taxon>Mesotoga</taxon>
    </lineage>
</organism>
<protein>
    <submittedName>
        <fullName evidence="1">Uncharacterized protein</fullName>
    </submittedName>
</protein>